<accession>A0A5K0U986</accession>
<keyword evidence="3" id="KW-0812">Transmembrane</keyword>
<evidence type="ECO:0000259" key="4">
    <source>
        <dbReference type="PROSITE" id="PS50893"/>
    </source>
</evidence>
<dbReference type="InterPro" id="IPR003439">
    <property type="entry name" value="ABC_transporter-like_ATP-bd"/>
</dbReference>
<dbReference type="GO" id="GO:0016887">
    <property type="term" value="F:ATP hydrolysis activity"/>
    <property type="evidence" value="ECO:0007669"/>
    <property type="project" value="InterPro"/>
</dbReference>
<dbReference type="GO" id="GO:0005886">
    <property type="term" value="C:plasma membrane"/>
    <property type="evidence" value="ECO:0007669"/>
    <property type="project" value="TreeGrafter"/>
</dbReference>
<dbReference type="GO" id="GO:0022857">
    <property type="term" value="F:transmembrane transporter activity"/>
    <property type="evidence" value="ECO:0007669"/>
    <property type="project" value="TreeGrafter"/>
</dbReference>
<evidence type="ECO:0000313" key="6">
    <source>
        <dbReference type="Proteomes" id="UP000594342"/>
    </source>
</evidence>
<dbReference type="Gene3D" id="3.40.50.300">
    <property type="entry name" value="P-loop containing nucleotide triphosphate hydrolases"/>
    <property type="match status" value="1"/>
</dbReference>
<evidence type="ECO:0000256" key="1">
    <source>
        <dbReference type="ARBA" id="ARBA00022741"/>
    </source>
</evidence>
<protein>
    <submittedName>
        <fullName evidence="5">Peptidase domain-containing ABC transporter</fullName>
    </submittedName>
</protein>
<evidence type="ECO:0000256" key="3">
    <source>
        <dbReference type="SAM" id="Phobius"/>
    </source>
</evidence>
<dbReference type="InterPro" id="IPR015854">
    <property type="entry name" value="ABC_transpr_LolD-like"/>
</dbReference>
<comment type="caution">
    <text evidence="5">The sequence shown here is derived from an EMBL/GenBank/DDBJ whole genome shotgun (WGS) entry which is preliminary data.</text>
</comment>
<dbReference type="CDD" id="cd00267">
    <property type="entry name" value="ABC_ATPase"/>
    <property type="match status" value="1"/>
</dbReference>
<feature type="transmembrane region" description="Helical" evidence="3">
    <location>
        <begin position="94"/>
        <end position="114"/>
    </location>
</feature>
<feature type="transmembrane region" description="Helical" evidence="3">
    <location>
        <begin position="164"/>
        <end position="184"/>
    </location>
</feature>
<proteinExistence type="predicted"/>
<evidence type="ECO:0000256" key="2">
    <source>
        <dbReference type="ARBA" id="ARBA00022840"/>
    </source>
</evidence>
<dbReference type="InterPro" id="IPR017871">
    <property type="entry name" value="ABC_transporter-like_CS"/>
</dbReference>
<gene>
    <name evidence="5" type="ORF">YASMINEVIRUS_507</name>
</gene>
<dbReference type="PROSITE" id="PS00211">
    <property type="entry name" value="ABC_TRANSPORTER_1"/>
    <property type="match status" value="1"/>
</dbReference>
<evidence type="ECO:0000313" key="5">
    <source>
        <dbReference type="EMBL" id="VBB18044.1"/>
    </source>
</evidence>
<keyword evidence="1" id="KW-0547">Nucleotide-binding</keyword>
<dbReference type="SUPFAM" id="SSF52540">
    <property type="entry name" value="P-loop containing nucleoside triphosphate hydrolases"/>
    <property type="match status" value="1"/>
</dbReference>
<dbReference type="Pfam" id="PF00005">
    <property type="entry name" value="ABC_tran"/>
    <property type="match status" value="1"/>
</dbReference>
<feature type="transmembrane region" description="Helical" evidence="3">
    <location>
        <begin position="394"/>
        <end position="417"/>
    </location>
</feature>
<feature type="domain" description="ABC transporter" evidence="4">
    <location>
        <begin position="505"/>
        <end position="748"/>
    </location>
</feature>
<keyword evidence="2" id="KW-0067">ATP-binding</keyword>
<feature type="transmembrane region" description="Helical" evidence="3">
    <location>
        <begin position="25"/>
        <end position="44"/>
    </location>
</feature>
<sequence>MHSQTHKRTPNLKVEQAKNFCRARLGQALGLCMALIQCPVFFIVDKFRTKKRKVDIEQGETLLSETEISTKQQPPDSNWTFWHVYIAHGLNGSVWNIFYLDPVATVLVIIEILANTLNTYSMTIVTQMLTSMSNINTNEHATTKVPPPAPMQGPSLITTYETPVTFFVILLMCVMFTTDVTRGFKRALRHKSLFYKNRIIRSIENVIVSHIKKASPETLKEYSIDDRNEALNRFVWVYDNVTDTLIDTAVQTARSVTFCSYLVYKEPRLIPILAVIYAVMWKYVIPHTSKKRGGDSGEVFWQRAYYDIATDDAICANPLYNTLYTDEMIGRSTLDDTTQIDVKKLASIEQSVSADGKVVRPNVVERYMETIRYYSLKHLEWSDSHDTMQTVQNVMAFLIIVFLVHIGLYGTALIVLINRGSLFGVLATYSDMKRCEKNAEKSMEKIVVILDAIDQQIESAKKEDVLHQVIDPLCSHLARDHISSIKIEGLNIVIPAQKVLKKEESSDEDLAESDEKRQPAFNYDRHIVLDTAKLDIVPNKCLLLDGHTGCGKSVTINALAGLYSKKLCRRMTIGLKSGQSVDAEFNQILGSRCYVSQMLSEDYKYNGKIALPLYKLFPGVKSIEEITHFLSSVFALKPASIPESLSDTPHSKLSGGEIQRYVVASQVWRALKIRPDIMILDEVDRALDKETAVKVISWIVTNVNCFFVIVSHLTEVKQMLFEKQCVQQVWTYDDTTDKYQISIRTHLV</sequence>
<dbReference type="SMART" id="SM00382">
    <property type="entry name" value="AAA"/>
    <property type="match status" value="1"/>
</dbReference>
<name>A0A5K0U986_9VIRU</name>
<keyword evidence="3" id="KW-0472">Membrane</keyword>
<dbReference type="Proteomes" id="UP000594342">
    <property type="component" value="Unassembled WGS sequence"/>
</dbReference>
<dbReference type="PANTHER" id="PTHR24220">
    <property type="entry name" value="IMPORT ATP-BINDING PROTEIN"/>
    <property type="match status" value="1"/>
</dbReference>
<dbReference type="InterPro" id="IPR027417">
    <property type="entry name" value="P-loop_NTPase"/>
</dbReference>
<dbReference type="EMBL" id="UPSH01000001">
    <property type="protein sequence ID" value="VBB18044.1"/>
    <property type="molecule type" value="Genomic_DNA"/>
</dbReference>
<organism evidence="5 6">
    <name type="scientific">Yasminevirus sp. GU-2018</name>
    <dbReference type="NCBI Taxonomy" id="2420051"/>
    <lineage>
        <taxon>Viruses</taxon>
        <taxon>Varidnaviria</taxon>
        <taxon>Bamfordvirae</taxon>
        <taxon>Nucleocytoviricota</taxon>
        <taxon>Megaviricetes</taxon>
        <taxon>Imitervirales</taxon>
        <taxon>Mimiviridae</taxon>
        <taxon>Klosneuvirinae</taxon>
        <taxon>Yasminevirus</taxon>
        <taxon>Yasminevirus saudimassiliense</taxon>
    </lineage>
</organism>
<dbReference type="GO" id="GO:0005524">
    <property type="term" value="F:ATP binding"/>
    <property type="evidence" value="ECO:0007669"/>
    <property type="project" value="UniProtKB-KW"/>
</dbReference>
<dbReference type="InterPro" id="IPR003593">
    <property type="entry name" value="AAA+_ATPase"/>
</dbReference>
<keyword evidence="6" id="KW-1185">Reference proteome</keyword>
<reference evidence="5 6" key="1">
    <citation type="submission" date="2018-10" db="EMBL/GenBank/DDBJ databases">
        <authorList>
            <consortium name="IHU Genomes"/>
        </authorList>
    </citation>
    <scope>NUCLEOTIDE SEQUENCE [LARGE SCALE GENOMIC DNA]</scope>
    <source>
        <strain evidence="5 6">A1</strain>
    </source>
</reference>
<keyword evidence="3" id="KW-1133">Transmembrane helix</keyword>
<dbReference type="PROSITE" id="PS50893">
    <property type="entry name" value="ABC_TRANSPORTER_2"/>
    <property type="match status" value="1"/>
</dbReference>